<evidence type="ECO:0000313" key="3">
    <source>
        <dbReference type="Proteomes" id="UP001501759"/>
    </source>
</evidence>
<proteinExistence type="predicted"/>
<name>A0ABP9J0N1_9ACTN</name>
<protein>
    <submittedName>
        <fullName evidence="2">Uncharacterized protein</fullName>
    </submittedName>
</protein>
<dbReference type="EMBL" id="BAABKB010000016">
    <property type="protein sequence ID" value="GAA5016515.1"/>
    <property type="molecule type" value="Genomic_DNA"/>
</dbReference>
<feature type="transmembrane region" description="Helical" evidence="1">
    <location>
        <begin position="6"/>
        <end position="25"/>
    </location>
</feature>
<reference evidence="3" key="1">
    <citation type="journal article" date="2019" name="Int. J. Syst. Evol. Microbiol.">
        <title>The Global Catalogue of Microorganisms (GCM) 10K type strain sequencing project: providing services to taxonomists for standard genome sequencing and annotation.</title>
        <authorList>
            <consortium name="The Broad Institute Genomics Platform"/>
            <consortium name="The Broad Institute Genome Sequencing Center for Infectious Disease"/>
            <person name="Wu L."/>
            <person name="Ma J."/>
        </authorList>
    </citation>
    <scope>NUCLEOTIDE SEQUENCE [LARGE SCALE GENOMIC DNA]</scope>
    <source>
        <strain evidence="3">JCM 18409</strain>
    </source>
</reference>
<keyword evidence="3" id="KW-1185">Reference proteome</keyword>
<keyword evidence="1" id="KW-0472">Membrane</keyword>
<organism evidence="2 3">
    <name type="scientific">Streptomyces siamensis</name>
    <dbReference type="NCBI Taxonomy" id="1274986"/>
    <lineage>
        <taxon>Bacteria</taxon>
        <taxon>Bacillati</taxon>
        <taxon>Actinomycetota</taxon>
        <taxon>Actinomycetes</taxon>
        <taxon>Kitasatosporales</taxon>
        <taxon>Streptomycetaceae</taxon>
        <taxon>Streptomyces</taxon>
    </lineage>
</organism>
<gene>
    <name evidence="2" type="ORF">GCM10023335_42250</name>
</gene>
<evidence type="ECO:0000256" key="1">
    <source>
        <dbReference type="SAM" id="Phobius"/>
    </source>
</evidence>
<sequence>MDTLSVTLVSALTSGVISAGLVWLTSRQQRRDSRRTQRETHNTSYLNPLRWHTAEAHHRLSLYATAVDRHGGYRPAQVVDEPGDIDGKDAAWFAGRGVVLVSSVWMTSCLFAQMTRTRHDIPFLRLPGKDDTRLAALILKVHVAFAACEVYYATQSSLGTDVILEPEGRLRSYREFCELLSQPDRRVWADPLVWFHLAIAKGERRPHLRRALDALQELSEFLDDCLAGGASLRARWDAEL</sequence>
<dbReference type="Proteomes" id="UP001501759">
    <property type="component" value="Unassembled WGS sequence"/>
</dbReference>
<evidence type="ECO:0000313" key="2">
    <source>
        <dbReference type="EMBL" id="GAA5016515.1"/>
    </source>
</evidence>
<keyword evidence="1" id="KW-1133">Transmembrane helix</keyword>
<keyword evidence="1" id="KW-0812">Transmembrane</keyword>
<dbReference type="RefSeq" id="WP_345651264.1">
    <property type="nucleotide sequence ID" value="NZ_BAABKB010000016.1"/>
</dbReference>
<accession>A0ABP9J0N1</accession>
<comment type="caution">
    <text evidence="2">The sequence shown here is derived from an EMBL/GenBank/DDBJ whole genome shotgun (WGS) entry which is preliminary data.</text>
</comment>